<evidence type="ECO:0000256" key="1">
    <source>
        <dbReference type="ARBA" id="ARBA00022679"/>
    </source>
</evidence>
<name>A0A1X9SNW4_9BACT</name>
<evidence type="ECO:0000256" key="2">
    <source>
        <dbReference type="ARBA" id="ARBA00022777"/>
    </source>
</evidence>
<protein>
    <recommendedName>
        <fullName evidence="3">HipA-like C-terminal domain-containing protein</fullName>
    </recommendedName>
</protein>
<dbReference type="AlphaFoldDB" id="A0A1X9SNW4"/>
<accession>A0A1X9SNW4</accession>
<feature type="domain" description="HipA-like C-terminal" evidence="3">
    <location>
        <begin position="30"/>
        <end position="194"/>
    </location>
</feature>
<organism evidence="4 5">
    <name type="scientific">Campylobacter lanienae NCTC 13004</name>
    <dbReference type="NCBI Taxonomy" id="1031753"/>
    <lineage>
        <taxon>Bacteria</taxon>
        <taxon>Pseudomonadati</taxon>
        <taxon>Campylobacterota</taxon>
        <taxon>Epsilonproteobacteria</taxon>
        <taxon>Campylobacterales</taxon>
        <taxon>Campylobacteraceae</taxon>
        <taxon>Campylobacter</taxon>
    </lineage>
</organism>
<dbReference type="Gene3D" id="1.10.1070.20">
    <property type="match status" value="1"/>
</dbReference>
<evidence type="ECO:0000259" key="3">
    <source>
        <dbReference type="Pfam" id="PF07804"/>
    </source>
</evidence>
<reference evidence="5" key="1">
    <citation type="journal article" date="2017" name="Genome Biol. Evol.">
        <title>Comparative Genomic Analysis Identifies a Campylobacter Clade Deficient in Selenium Metabolism.</title>
        <authorList>
            <person name="Miller W.G."/>
            <person name="Yee E."/>
            <person name="Lopes B.S."/>
            <person name="Chapman M.H."/>
            <person name="Huynh S."/>
            <person name="Bono J.L."/>
            <person name="Parker C.T."/>
            <person name="Strachan N.J.C."/>
            <person name="Forbes K.J."/>
        </authorList>
    </citation>
    <scope>NUCLEOTIDE SEQUENCE [LARGE SCALE GENOMIC DNA]</scope>
    <source>
        <strain evidence="5">NCTC 13004</strain>
    </source>
</reference>
<keyword evidence="1" id="KW-0808">Transferase</keyword>
<keyword evidence="2" id="KW-0418">Kinase</keyword>
<dbReference type="CDD" id="cd17792">
    <property type="entry name" value="CtkA"/>
    <property type="match status" value="1"/>
</dbReference>
<proteinExistence type="predicted"/>
<dbReference type="EMBL" id="CP015578">
    <property type="protein sequence ID" value="ARQ97888.1"/>
    <property type="molecule type" value="Genomic_DNA"/>
</dbReference>
<gene>
    <name evidence="4" type="ORF">CLAN_1162</name>
</gene>
<dbReference type="Proteomes" id="UP000202031">
    <property type="component" value="Chromosome"/>
</dbReference>
<evidence type="ECO:0000313" key="4">
    <source>
        <dbReference type="EMBL" id="ARQ97888.1"/>
    </source>
</evidence>
<dbReference type="Pfam" id="PF07804">
    <property type="entry name" value="HipA_C"/>
    <property type="match status" value="1"/>
</dbReference>
<dbReference type="RefSeq" id="WP_100590816.1">
    <property type="nucleotide sequence ID" value="NZ_CP015578.1"/>
</dbReference>
<dbReference type="Gene3D" id="3.30.200.120">
    <property type="match status" value="1"/>
</dbReference>
<dbReference type="GO" id="GO:0016301">
    <property type="term" value="F:kinase activity"/>
    <property type="evidence" value="ECO:0007669"/>
    <property type="project" value="UniProtKB-KW"/>
</dbReference>
<reference evidence="5" key="2">
    <citation type="journal article" date="2017" name="Genome Biol. Evol.">
        <title>Comparative genomic analysis identifies a Campylobacter clade deficient in selenium metabolism.</title>
        <authorList>
            <person name="Miller W.G."/>
            <person name="Yee E."/>
            <person name="Lopes B.S."/>
            <person name="Chapman M.H."/>
            <person name="Huynh S."/>
            <person name="Bono J.L."/>
            <person name="Parker C.T."/>
            <person name="Strachan N.J.C."/>
            <person name="Forbes K.J."/>
        </authorList>
    </citation>
    <scope>NUCLEOTIDE SEQUENCE [LARGE SCALE GENOMIC DNA]</scope>
    <source>
        <strain evidence="5">NCTC 13004</strain>
    </source>
</reference>
<dbReference type="InterPro" id="IPR012893">
    <property type="entry name" value="HipA-like_C"/>
</dbReference>
<dbReference type="KEGG" id="clx:CLAN_1162"/>
<sequence length="320" mass="37341">MEEIDFSNCQRNARTYNGANGSKIGIYYNDENYMLKFPPKPKKNIELSYANSCVSEYVSCKILKTLGLNSQDTMLGKYNDKIVVACKDFRKKNEFFSDFASLKNTIIESSSGGYDTELSDILETIDTQEQLNIKNDEIKQFFWNMFIADSLLGNFDRHNGNWGFLIDETDNIHMIAPIYDCGSCLYPQADENLMRKILTNRDELEQRIYIYPTSAIKYQNVKINPYHFLLNTDNLDCIKALRTITFRIDLIKIKEIIENTPYISDLHKEFLFTIVKERKNKILDVAVEKHFSSIRNEELLLEAINFHDGKTLFSNKKLRR</sequence>
<evidence type="ECO:0000313" key="5">
    <source>
        <dbReference type="Proteomes" id="UP000202031"/>
    </source>
</evidence>
<dbReference type="GeneID" id="46921631"/>